<sequence>MRLPILTRNLLSTALAVSVASMAGADEAPHIQGFVEYCAYVGANLTDGHWLGAFCRNNMTSVFGYNYTWIDLDHCVGNNDSQLIAYDK</sequence>
<protein>
    <recommendedName>
        <fullName evidence="4">Cyanovirin-N domain-containing protein</fullName>
    </recommendedName>
</protein>
<feature type="signal peptide" evidence="1">
    <location>
        <begin position="1"/>
        <end position="25"/>
    </location>
</feature>
<proteinExistence type="predicted"/>
<gene>
    <name evidence="2" type="ORF">NEMBOFW57_002389</name>
</gene>
<organism evidence="2 3">
    <name type="scientific">Staphylotrichum longicolle</name>
    <dbReference type="NCBI Taxonomy" id="669026"/>
    <lineage>
        <taxon>Eukaryota</taxon>
        <taxon>Fungi</taxon>
        <taxon>Dikarya</taxon>
        <taxon>Ascomycota</taxon>
        <taxon>Pezizomycotina</taxon>
        <taxon>Sordariomycetes</taxon>
        <taxon>Sordariomycetidae</taxon>
        <taxon>Sordariales</taxon>
        <taxon>Chaetomiaceae</taxon>
        <taxon>Staphylotrichum</taxon>
    </lineage>
</organism>
<keyword evidence="3" id="KW-1185">Reference proteome</keyword>
<dbReference type="EMBL" id="JAHCVI010000001">
    <property type="protein sequence ID" value="KAG7292354.1"/>
    <property type="molecule type" value="Genomic_DNA"/>
</dbReference>
<dbReference type="Proteomes" id="UP001197093">
    <property type="component" value="Unassembled WGS sequence"/>
</dbReference>
<evidence type="ECO:0000313" key="2">
    <source>
        <dbReference type="EMBL" id="KAG7292354.1"/>
    </source>
</evidence>
<name>A0AAD4HYN4_9PEZI</name>
<reference evidence="2" key="1">
    <citation type="submission" date="2023-02" db="EMBL/GenBank/DDBJ databases">
        <authorList>
            <person name="Palmer J.M."/>
        </authorList>
    </citation>
    <scope>NUCLEOTIDE SEQUENCE</scope>
    <source>
        <strain evidence="2">FW57</strain>
    </source>
</reference>
<evidence type="ECO:0000256" key="1">
    <source>
        <dbReference type="SAM" id="SignalP"/>
    </source>
</evidence>
<dbReference type="SUPFAM" id="SSF51322">
    <property type="entry name" value="Cyanovirin-N"/>
    <property type="match status" value="1"/>
</dbReference>
<dbReference type="Gene3D" id="2.30.60.10">
    <property type="entry name" value="Cyanovirin-N"/>
    <property type="match status" value="1"/>
</dbReference>
<accession>A0AAD4HYN4</accession>
<evidence type="ECO:0000313" key="3">
    <source>
        <dbReference type="Proteomes" id="UP001197093"/>
    </source>
</evidence>
<dbReference type="InterPro" id="IPR036673">
    <property type="entry name" value="Cyanovirin-N_sf"/>
</dbReference>
<evidence type="ECO:0008006" key="4">
    <source>
        <dbReference type="Google" id="ProtNLM"/>
    </source>
</evidence>
<dbReference type="AlphaFoldDB" id="A0AAD4HYN4"/>
<keyword evidence="1" id="KW-0732">Signal</keyword>
<feature type="chain" id="PRO_5042015894" description="Cyanovirin-N domain-containing protein" evidence="1">
    <location>
        <begin position="26"/>
        <end position="88"/>
    </location>
</feature>
<comment type="caution">
    <text evidence="2">The sequence shown here is derived from an EMBL/GenBank/DDBJ whole genome shotgun (WGS) entry which is preliminary data.</text>
</comment>